<dbReference type="InterPro" id="IPR000322">
    <property type="entry name" value="Glyco_hydro_31_TIM"/>
</dbReference>
<dbReference type="InterPro" id="IPR048395">
    <property type="entry name" value="Glyco_hydro_31_C"/>
</dbReference>
<dbReference type="Gene3D" id="3.20.20.80">
    <property type="entry name" value="Glycosidases"/>
    <property type="match status" value="1"/>
</dbReference>
<dbReference type="Pfam" id="PF21365">
    <property type="entry name" value="Glyco_hydro_31_3rd"/>
    <property type="match status" value="1"/>
</dbReference>
<evidence type="ECO:0000256" key="1">
    <source>
        <dbReference type="ARBA" id="ARBA00007806"/>
    </source>
</evidence>
<evidence type="ECO:0000313" key="9">
    <source>
        <dbReference type="Proteomes" id="UP000665043"/>
    </source>
</evidence>
<dbReference type="EMBL" id="CP046956">
    <property type="protein sequence ID" value="QTM98436.1"/>
    <property type="molecule type" value="Genomic_DNA"/>
</dbReference>
<evidence type="ECO:0000256" key="3">
    <source>
        <dbReference type="ARBA" id="ARBA00023295"/>
    </source>
</evidence>
<dbReference type="EC" id="3.2.1.177" evidence="8"/>
<gene>
    <name evidence="8" type="primary">yicI</name>
    <name evidence="8" type="ORF">ERJ70_03450</name>
</gene>
<evidence type="ECO:0000313" key="8">
    <source>
        <dbReference type="EMBL" id="QTM98436.1"/>
    </source>
</evidence>
<feature type="domain" description="Glycoside hydrolase family 31 TIM barrel" evidence="5">
    <location>
        <begin position="258"/>
        <end position="571"/>
    </location>
</feature>
<dbReference type="GO" id="GO:0061634">
    <property type="term" value="F:alpha-D-xyloside xylohydrolase"/>
    <property type="evidence" value="ECO:0007669"/>
    <property type="project" value="UniProtKB-EC"/>
</dbReference>
<dbReference type="Pfam" id="PF13802">
    <property type="entry name" value="Gal_mutarotas_2"/>
    <property type="match status" value="1"/>
</dbReference>
<dbReference type="CDD" id="cd14752">
    <property type="entry name" value="GH31_N"/>
    <property type="match status" value="1"/>
</dbReference>
<keyword evidence="9" id="KW-1185">Reference proteome</keyword>
<dbReference type="SUPFAM" id="SSF117125">
    <property type="entry name" value="Putative glucosidase YicI, C-terminal domain"/>
    <property type="match status" value="1"/>
</dbReference>
<dbReference type="RefSeq" id="WP_209367179.1">
    <property type="nucleotide sequence ID" value="NZ_CP046956.1"/>
</dbReference>
<feature type="domain" description="Glycoside hydrolase family 31 N-terminal" evidence="6">
    <location>
        <begin position="54"/>
        <end position="216"/>
    </location>
</feature>
<dbReference type="PANTHER" id="PTHR43053:SF4">
    <property type="entry name" value="MYOGENESIS-REGULATING GLYCOSIDASE"/>
    <property type="match status" value="1"/>
</dbReference>
<comment type="similarity">
    <text evidence="1 4">Belongs to the glycosyl hydrolase 31 family.</text>
</comment>
<protein>
    <submittedName>
        <fullName evidence="8">Alpha-xylosidase</fullName>
        <ecNumber evidence="8">3.2.1.177</ecNumber>
    </submittedName>
</protein>
<dbReference type="SUPFAM" id="SSF51011">
    <property type="entry name" value="Glycosyl hydrolase domain"/>
    <property type="match status" value="1"/>
</dbReference>
<dbReference type="NCBIfam" id="NF007940">
    <property type="entry name" value="PRK10658.1"/>
    <property type="match status" value="1"/>
</dbReference>
<evidence type="ECO:0000256" key="2">
    <source>
        <dbReference type="ARBA" id="ARBA00022801"/>
    </source>
</evidence>
<dbReference type="InterPro" id="IPR011013">
    <property type="entry name" value="Gal_mutarotase_sf_dom"/>
</dbReference>
<name>A0ABX7VNJ9_9BACI</name>
<reference evidence="8 9" key="1">
    <citation type="submission" date="2019-12" db="EMBL/GenBank/DDBJ databases">
        <title>The whole genome sequencing of a strain isolated from a Mars analog, Dalangtan Playa.</title>
        <authorList>
            <person name="Huang T."/>
        </authorList>
    </citation>
    <scope>NUCLEOTIDE SEQUENCE [LARGE SCALE GENOMIC DNA]</scope>
    <source>
        <strain evidence="8 9">DP4-553-S</strain>
    </source>
</reference>
<dbReference type="InterPro" id="IPR013780">
    <property type="entry name" value="Glyco_hydro_b"/>
</dbReference>
<evidence type="ECO:0000259" key="7">
    <source>
        <dbReference type="Pfam" id="PF21365"/>
    </source>
</evidence>
<dbReference type="CDD" id="cd06593">
    <property type="entry name" value="GH31_xylosidase_YicI"/>
    <property type="match status" value="1"/>
</dbReference>
<keyword evidence="3 4" id="KW-0326">Glycosidase</keyword>
<dbReference type="Gene3D" id="2.60.40.1760">
    <property type="entry name" value="glycosyl hydrolase (family 31)"/>
    <property type="match status" value="1"/>
</dbReference>
<dbReference type="Gene3D" id="2.60.40.1180">
    <property type="entry name" value="Golgi alpha-mannosidase II"/>
    <property type="match status" value="2"/>
</dbReference>
<sequence>MKFTNGFWLTREGYDINFPRMVRDVKIEDKTVTLFAPCKEINHRGDTLNIPSLTIQLTAPVENVIRVKAWHHKGEVHRGPDFDIIPEEISLRTETTQEEVLVSNGSLQVRIQRNPFRIQFLHGQTMLTHMEPNGLAWIQGPEKESYMRAQLNLGVGESLYGLGERFTPFVKNGQVVETWNKDGGTSSEQSYKNVPFYLSNRGYGVFVNHPEKVSFELGSEAVSKTQFSVEGELMDYYMINGPTTKEALGRYTELTGKPALPPAWSFGLWLTTSFTTDYNEETVNHFVDGMAERDIPLSVFHFDCFWMKEFEWCNFEWDRDCFPEPGAMLQRLKAKGLKICVWINPYIAEKSPLFDEAAANGFLLKKENGDVWQWDLWQAGMGIVDFTNPDACQWYAGKLKALLDMGVDTFKTDFGERIPTDVVYFDGSDPKRMHNYYAYKFNKVVFDLLKQERGEGEAVVFARAATAGGQQFPVHWGGDCDATYESMAESLRGGLSLTLSGFGYWSHDIGGFENTATPDLFKRWTAFGLLSSHSRLHGSKSYRVPWLFDEEAVEVTRYFSQLKNRLMPYLFAKAVENHQSGVPVMRPMLLEFPDDRNSHVLDQQYMLGDSLLVAPIFNEEGIASYYLPHGKWTHLLTNEVVEGGSWHQEHYNYMSLPLFVKENTILPMGKTNDRPDYDYSEDVSFVIYQLNDGETTSAVVTDSTGRSKGKIEATRKESQITITTDMESLSYSVVLKGIDSLTSVSSGDLEKLADGMCIRLKDSKEVVLTL</sequence>
<proteinExistence type="inferred from homology"/>
<evidence type="ECO:0000256" key="4">
    <source>
        <dbReference type="RuleBase" id="RU361185"/>
    </source>
</evidence>
<keyword evidence="2 4" id="KW-0378">Hydrolase</keyword>
<accession>A0ABX7VNJ9</accession>
<dbReference type="InterPro" id="IPR050985">
    <property type="entry name" value="Alpha-glycosidase_related"/>
</dbReference>
<evidence type="ECO:0000259" key="5">
    <source>
        <dbReference type="Pfam" id="PF01055"/>
    </source>
</evidence>
<dbReference type="Pfam" id="PF01055">
    <property type="entry name" value="Glyco_hydro_31_2nd"/>
    <property type="match status" value="1"/>
</dbReference>
<dbReference type="SUPFAM" id="SSF51445">
    <property type="entry name" value="(Trans)glycosidases"/>
    <property type="match status" value="1"/>
</dbReference>
<dbReference type="PANTHER" id="PTHR43053">
    <property type="entry name" value="GLYCOSIDASE FAMILY 31"/>
    <property type="match status" value="1"/>
</dbReference>
<dbReference type="Proteomes" id="UP000665043">
    <property type="component" value="Chromosome"/>
</dbReference>
<organism evidence="8 9">
    <name type="scientific">Sediminibacillus dalangtanensis</name>
    <dbReference type="NCBI Taxonomy" id="2729421"/>
    <lineage>
        <taxon>Bacteria</taxon>
        <taxon>Bacillati</taxon>
        <taxon>Bacillota</taxon>
        <taxon>Bacilli</taxon>
        <taxon>Bacillales</taxon>
        <taxon>Bacillaceae</taxon>
        <taxon>Sediminibacillus</taxon>
    </lineage>
</organism>
<evidence type="ECO:0000259" key="6">
    <source>
        <dbReference type="Pfam" id="PF13802"/>
    </source>
</evidence>
<feature type="domain" description="Glycosyl hydrolase family 31 C-terminal" evidence="7">
    <location>
        <begin position="581"/>
        <end position="666"/>
    </location>
</feature>
<dbReference type="SUPFAM" id="SSF74650">
    <property type="entry name" value="Galactose mutarotase-like"/>
    <property type="match status" value="1"/>
</dbReference>
<dbReference type="InterPro" id="IPR017853">
    <property type="entry name" value="GH"/>
</dbReference>
<dbReference type="InterPro" id="IPR025887">
    <property type="entry name" value="Glyco_hydro_31_N_dom"/>
</dbReference>